<organism evidence="2">
    <name type="scientific">Mytilinidion resinicola</name>
    <dbReference type="NCBI Taxonomy" id="574789"/>
    <lineage>
        <taxon>Eukaryota</taxon>
        <taxon>Fungi</taxon>
        <taxon>Dikarya</taxon>
        <taxon>Ascomycota</taxon>
        <taxon>Pezizomycotina</taxon>
        <taxon>Dothideomycetes</taxon>
        <taxon>Pleosporomycetidae</taxon>
        <taxon>Mytilinidiales</taxon>
        <taxon>Mytilinidiaceae</taxon>
        <taxon>Mytilinidion</taxon>
    </lineage>
</organism>
<dbReference type="Proteomes" id="UP000504636">
    <property type="component" value="Unplaced"/>
</dbReference>
<accession>A0A6A6Y549</accession>
<feature type="compositionally biased region" description="Low complexity" evidence="1">
    <location>
        <begin position="36"/>
        <end position="50"/>
    </location>
</feature>
<evidence type="ECO:0000313" key="2">
    <source>
        <dbReference type="EMBL" id="KAF2803936.1"/>
    </source>
</evidence>
<sequence length="120" mass="11999">MADKLMDIEPGGENTQYESIKEFTKPHKKESGQLGDPTDTSTTQSTTDKSAPNSAGITPAAKIRYGQALQEGGMGGQTEGGLASNTSTSAGGAREAEDEKSGNGGARAAQGYGSGSGVGG</sequence>
<dbReference type="RefSeq" id="XP_033570900.1">
    <property type="nucleotide sequence ID" value="XM_033728493.1"/>
</dbReference>
<dbReference type="OrthoDB" id="5386823at2759"/>
<evidence type="ECO:0000313" key="3">
    <source>
        <dbReference type="Proteomes" id="UP000504636"/>
    </source>
</evidence>
<dbReference type="GeneID" id="54469386"/>
<keyword evidence="3" id="KW-1185">Reference proteome</keyword>
<reference evidence="4" key="3">
    <citation type="submission" date="2025-04" db="UniProtKB">
        <authorList>
            <consortium name="RefSeq"/>
        </authorList>
    </citation>
    <scope>IDENTIFICATION</scope>
    <source>
        <strain evidence="4">CBS 304.34</strain>
    </source>
</reference>
<evidence type="ECO:0000256" key="1">
    <source>
        <dbReference type="SAM" id="MobiDB-lite"/>
    </source>
</evidence>
<dbReference type="AlphaFoldDB" id="A0A6A6Y549"/>
<reference evidence="4" key="2">
    <citation type="submission" date="2020-04" db="EMBL/GenBank/DDBJ databases">
        <authorList>
            <consortium name="NCBI Genome Project"/>
        </authorList>
    </citation>
    <scope>NUCLEOTIDE SEQUENCE</scope>
    <source>
        <strain evidence="4">CBS 304.34</strain>
    </source>
</reference>
<protein>
    <submittedName>
        <fullName evidence="2 4">Uncharacterized protein</fullName>
    </submittedName>
</protein>
<dbReference type="EMBL" id="MU003715">
    <property type="protein sequence ID" value="KAF2803936.1"/>
    <property type="molecule type" value="Genomic_DNA"/>
</dbReference>
<name>A0A6A6Y549_9PEZI</name>
<feature type="compositionally biased region" description="Basic and acidic residues" evidence="1">
    <location>
        <begin position="19"/>
        <end position="31"/>
    </location>
</feature>
<evidence type="ECO:0000313" key="4">
    <source>
        <dbReference type="RefSeq" id="XP_033570900.1"/>
    </source>
</evidence>
<gene>
    <name evidence="2 4" type="ORF">BDZ99DRAFT_575611</name>
</gene>
<proteinExistence type="predicted"/>
<feature type="region of interest" description="Disordered" evidence="1">
    <location>
        <begin position="1"/>
        <end position="120"/>
    </location>
</feature>
<reference evidence="2 4" key="1">
    <citation type="journal article" date="2020" name="Stud. Mycol.">
        <title>101 Dothideomycetes genomes: a test case for predicting lifestyles and emergence of pathogens.</title>
        <authorList>
            <person name="Haridas S."/>
            <person name="Albert R."/>
            <person name="Binder M."/>
            <person name="Bloem J."/>
            <person name="Labutti K."/>
            <person name="Salamov A."/>
            <person name="Andreopoulos B."/>
            <person name="Baker S."/>
            <person name="Barry K."/>
            <person name="Bills G."/>
            <person name="Bluhm B."/>
            <person name="Cannon C."/>
            <person name="Castanera R."/>
            <person name="Culley D."/>
            <person name="Daum C."/>
            <person name="Ezra D."/>
            <person name="Gonzalez J."/>
            <person name="Henrissat B."/>
            <person name="Kuo A."/>
            <person name="Liang C."/>
            <person name="Lipzen A."/>
            <person name="Lutzoni F."/>
            <person name="Magnuson J."/>
            <person name="Mondo S."/>
            <person name="Nolan M."/>
            <person name="Ohm R."/>
            <person name="Pangilinan J."/>
            <person name="Park H.-J."/>
            <person name="Ramirez L."/>
            <person name="Alfaro M."/>
            <person name="Sun H."/>
            <person name="Tritt A."/>
            <person name="Yoshinaga Y."/>
            <person name="Zwiers L.-H."/>
            <person name="Turgeon B."/>
            <person name="Goodwin S."/>
            <person name="Spatafora J."/>
            <person name="Crous P."/>
            <person name="Grigoriev I."/>
        </authorList>
    </citation>
    <scope>NUCLEOTIDE SEQUENCE</scope>
    <source>
        <strain evidence="2 4">CBS 304.34</strain>
    </source>
</reference>